<comment type="function">
    <text evidence="6">Component of the Mediator complex, a coactivator involved in the regulated transcription of nearly all RNA polymerase II-dependent genes. Mediator functions as a bridge to convey information from gene-specific regulatory proteins to the basal RNA polymerase II transcription machinery. Mediator is recruited to promoters by direct interactions with regulatory proteins and serves as a scaffold for the assembly of a functional preinitiation complex with RNA polymerase II and the general transcription factors.</text>
</comment>
<keyword evidence="6" id="KW-0010">Activator</keyword>
<feature type="region of interest" description="Disordered" evidence="7">
    <location>
        <begin position="234"/>
        <end position="316"/>
    </location>
</feature>
<feature type="compositionally biased region" description="Basic residues" evidence="7">
    <location>
        <begin position="284"/>
        <end position="297"/>
    </location>
</feature>
<dbReference type="GO" id="GO:0045944">
    <property type="term" value="P:positive regulation of transcription by RNA polymerase II"/>
    <property type="evidence" value="ECO:0007669"/>
    <property type="project" value="TreeGrafter"/>
</dbReference>
<dbReference type="GO" id="GO:0016592">
    <property type="term" value="C:mediator complex"/>
    <property type="evidence" value="ECO:0007669"/>
    <property type="project" value="InterPro"/>
</dbReference>
<dbReference type="Proteomes" id="UP000440578">
    <property type="component" value="Unassembled WGS sequence"/>
</dbReference>
<name>A0A6A4UZF8_AMPAM</name>
<keyword evidence="9" id="KW-1185">Reference proteome</keyword>
<dbReference type="PANTHER" id="PTHR22536">
    <property type="entry name" value="LUNG CANCER METASTASIS-RELATED LCMR1 PROTEIN"/>
    <property type="match status" value="1"/>
</dbReference>
<accession>A0A6A4UZF8</accession>
<dbReference type="EMBL" id="VIIS01002231">
    <property type="protein sequence ID" value="KAF0286745.1"/>
    <property type="molecule type" value="Genomic_DNA"/>
</dbReference>
<dbReference type="Pfam" id="PF10278">
    <property type="entry name" value="Med19"/>
    <property type="match status" value="1"/>
</dbReference>
<dbReference type="PANTHER" id="PTHR22536:SF1">
    <property type="entry name" value="MEDIATOR OF RNA POLYMERASE II TRANSCRIPTION SUBUNIT 19"/>
    <property type="match status" value="1"/>
</dbReference>
<keyword evidence="4 6" id="KW-0804">Transcription</keyword>
<reference evidence="8 9" key="1">
    <citation type="submission" date="2019-07" db="EMBL/GenBank/DDBJ databases">
        <title>Draft genome assembly of a fouling barnacle, Amphibalanus amphitrite (Darwin, 1854): The first reference genome for Thecostraca.</title>
        <authorList>
            <person name="Kim W."/>
        </authorList>
    </citation>
    <scope>NUCLEOTIDE SEQUENCE [LARGE SCALE GENOMIC DNA]</scope>
    <source>
        <strain evidence="8">SNU_AA5</strain>
        <tissue evidence="8">Soma without cirri and trophi</tissue>
    </source>
</reference>
<evidence type="ECO:0000313" key="8">
    <source>
        <dbReference type="EMBL" id="KAF0286745.1"/>
    </source>
</evidence>
<feature type="compositionally biased region" description="Basic residues" evidence="7">
    <location>
        <begin position="241"/>
        <end position="253"/>
    </location>
</feature>
<comment type="caution">
    <text evidence="8">The sequence shown here is derived from an EMBL/GenBank/DDBJ whole genome shotgun (WGS) entry which is preliminary data.</text>
</comment>
<evidence type="ECO:0000313" key="9">
    <source>
        <dbReference type="Proteomes" id="UP000440578"/>
    </source>
</evidence>
<dbReference type="AlphaFoldDB" id="A0A6A4UZF8"/>
<gene>
    <name evidence="8" type="primary">MED19_2</name>
    <name evidence="6" type="synonym">MED19</name>
    <name evidence="8" type="ORF">FJT64_014791</name>
</gene>
<evidence type="ECO:0000256" key="7">
    <source>
        <dbReference type="SAM" id="MobiDB-lite"/>
    </source>
</evidence>
<evidence type="ECO:0000256" key="1">
    <source>
        <dbReference type="ARBA" id="ARBA00004123"/>
    </source>
</evidence>
<comment type="subcellular location">
    <subcellularLocation>
        <location evidence="1 6">Nucleus</location>
    </subcellularLocation>
</comment>
<proteinExistence type="inferred from homology"/>
<dbReference type="OrthoDB" id="10044050at2759"/>
<keyword evidence="3 6" id="KW-0805">Transcription regulation</keyword>
<evidence type="ECO:0000256" key="6">
    <source>
        <dbReference type="RuleBase" id="RU364151"/>
    </source>
</evidence>
<evidence type="ECO:0000256" key="4">
    <source>
        <dbReference type="ARBA" id="ARBA00023163"/>
    </source>
</evidence>
<feature type="compositionally biased region" description="Polar residues" evidence="7">
    <location>
        <begin position="306"/>
        <end position="316"/>
    </location>
</feature>
<dbReference type="GO" id="GO:0003712">
    <property type="term" value="F:transcription coregulator activity"/>
    <property type="evidence" value="ECO:0007669"/>
    <property type="project" value="InterPro"/>
</dbReference>
<dbReference type="InterPro" id="IPR019403">
    <property type="entry name" value="Mediator_Med19_met"/>
</dbReference>
<comment type="subunit">
    <text evidence="6">Component of the Mediator complex.</text>
</comment>
<organism evidence="8 9">
    <name type="scientific">Amphibalanus amphitrite</name>
    <name type="common">Striped barnacle</name>
    <name type="synonym">Balanus amphitrite</name>
    <dbReference type="NCBI Taxonomy" id="1232801"/>
    <lineage>
        <taxon>Eukaryota</taxon>
        <taxon>Metazoa</taxon>
        <taxon>Ecdysozoa</taxon>
        <taxon>Arthropoda</taxon>
        <taxon>Crustacea</taxon>
        <taxon>Multicrustacea</taxon>
        <taxon>Cirripedia</taxon>
        <taxon>Thoracica</taxon>
        <taxon>Thoracicalcarea</taxon>
        <taxon>Balanomorpha</taxon>
        <taxon>Balanoidea</taxon>
        <taxon>Balanidae</taxon>
        <taxon>Amphibalaninae</taxon>
        <taxon>Amphibalanus</taxon>
    </lineage>
</organism>
<evidence type="ECO:0000256" key="2">
    <source>
        <dbReference type="ARBA" id="ARBA00009259"/>
    </source>
</evidence>
<feature type="region of interest" description="Disordered" evidence="7">
    <location>
        <begin position="82"/>
        <end position="114"/>
    </location>
</feature>
<evidence type="ECO:0000256" key="3">
    <source>
        <dbReference type="ARBA" id="ARBA00023015"/>
    </source>
</evidence>
<evidence type="ECO:0000256" key="5">
    <source>
        <dbReference type="ARBA" id="ARBA00023242"/>
    </source>
</evidence>
<protein>
    <recommendedName>
        <fullName evidence="6">Mediator of RNA polymerase II transcription subunit 19</fullName>
    </recommendedName>
    <alternativeName>
        <fullName evidence="6">Mediator complex subunit 19</fullName>
    </alternativeName>
</protein>
<sequence>MWALIGQVCPGVVNWGRRADRWSAGGVWPSERPPDTPTAGTLAFYDLNQGLRGADGGDESGLEFGSPALAPDFESMMAGEPFRRVDSAPSPGSLGSPRSVRSPAVPRQDSTGTLRTTIQLGKTGASIVHTGPFYLMKEPVVENENRETGATNLMNHHNLEHSYNKFTGKKMKDSLSSFLTNLPGVIDTPGSLDNSSLRGLIEKPPVVGKELLPLTSLQLTGFRLHAGPLPEQYRFTSQAPMKRKHKHKKHKHRAGDTSSQEGTDAGEPPEKKHKKKRNEDEKERKKKKKEKKKKKQKHSPEHPGVSGTTNGNGKAI</sequence>
<keyword evidence="5 6" id="KW-0539">Nucleus</keyword>
<comment type="similarity">
    <text evidence="2 6">Belongs to the Mediator complex subunit 19 family.</text>
</comment>